<organism evidence="2">
    <name type="scientific">marine sediment metagenome</name>
    <dbReference type="NCBI Taxonomy" id="412755"/>
    <lineage>
        <taxon>unclassified sequences</taxon>
        <taxon>metagenomes</taxon>
        <taxon>ecological metagenomes</taxon>
    </lineage>
</organism>
<dbReference type="PANTHER" id="PTHR41339:SF1">
    <property type="entry name" value="SECRETED PROTEIN"/>
    <property type="match status" value="1"/>
</dbReference>
<comment type="caution">
    <text evidence="2">The sequence shown here is derived from an EMBL/GenBank/DDBJ whole genome shotgun (WGS) entry which is preliminary data.</text>
</comment>
<feature type="region of interest" description="Disordered" evidence="1">
    <location>
        <begin position="31"/>
        <end position="51"/>
    </location>
</feature>
<accession>A0A0F9YL57</accession>
<protein>
    <submittedName>
        <fullName evidence="2">Uncharacterized protein</fullName>
    </submittedName>
</protein>
<sequence>MNMNIKTIFSISLLAAAVTACDGGGVTLAPSTTVTNSNNTTNQGGDNSGTTNPCASYTASGQTLQGSYDGTNCTYSSTFVADTRPLTSDLVINDLPDDGLHIFEDSLFVGRDVNENSAAQGVRIPQDGEGPTLTIGAGAELAFFSSQDYVVVTRGARIIAEGTRERPIIFSAVADLRDGQATEADRGLWGGIQINGNGLTNKCTDADRQSTSSNPHNCHVAAEGKPNTYGGNNNAENSGVLRYVQIRHAGFEVVDGDEVNGLTFNAVGSGTTVEYVQTYTTLDDGFEMFGGAVDLKYIVGVNVGDDAFDYSEGWAGDMQFGLFIHTSGGNRCIEADNTGDSRPDDIAPFTKGRVSNMTCITSNVDTNNGTAPSSKGDAEGPLYREGTYFEMYNSIITSSADGMASNECMEIDSAQTISGINSGISVASGNVVACTEALKASGFDVRSWWVNGGNAVVDAPANLPANVIQGLSPANPTAYVTAANLTDANGTAINVNVFDVTRLNNNFDAASAPALGGSGSSSFFEAVDFVGAVKEGDDWVSGWTTGL</sequence>
<evidence type="ECO:0000313" key="2">
    <source>
        <dbReference type="EMBL" id="KKO05294.1"/>
    </source>
</evidence>
<dbReference type="PROSITE" id="PS51257">
    <property type="entry name" value="PROKAR_LIPOPROTEIN"/>
    <property type="match status" value="1"/>
</dbReference>
<dbReference type="EMBL" id="LAZR01000019">
    <property type="protein sequence ID" value="KKO05294.1"/>
    <property type="molecule type" value="Genomic_DNA"/>
</dbReference>
<dbReference type="PANTHER" id="PTHR41339">
    <property type="entry name" value="LIPL48"/>
    <property type="match status" value="1"/>
</dbReference>
<evidence type="ECO:0000256" key="1">
    <source>
        <dbReference type="SAM" id="MobiDB-lite"/>
    </source>
</evidence>
<dbReference type="AlphaFoldDB" id="A0A0F9YL57"/>
<reference evidence="2" key="1">
    <citation type="journal article" date="2015" name="Nature">
        <title>Complex archaea that bridge the gap between prokaryotes and eukaryotes.</title>
        <authorList>
            <person name="Spang A."/>
            <person name="Saw J.H."/>
            <person name="Jorgensen S.L."/>
            <person name="Zaremba-Niedzwiedzka K."/>
            <person name="Martijn J."/>
            <person name="Lind A.E."/>
            <person name="van Eijk R."/>
            <person name="Schleper C."/>
            <person name="Guy L."/>
            <person name="Ettema T.J."/>
        </authorList>
    </citation>
    <scope>NUCLEOTIDE SEQUENCE</scope>
</reference>
<proteinExistence type="predicted"/>
<name>A0A0F9YL57_9ZZZZ</name>
<gene>
    <name evidence="2" type="ORF">LCGC14_0075650</name>
</gene>